<dbReference type="PANTHER" id="PTHR11659">
    <property type="entry name" value="GLUTAMYL-TRNA GLN AMIDOTRANSFERASE SUBUNIT B MITOCHONDRIAL AND PROKARYOTIC PET112-RELATED"/>
    <property type="match status" value="1"/>
</dbReference>
<evidence type="ECO:0000256" key="10">
    <source>
        <dbReference type="ARBA" id="ARBA00047913"/>
    </source>
</evidence>
<name>A0ABX0XCF8_9BACT</name>
<evidence type="ECO:0000313" key="15">
    <source>
        <dbReference type="Proteomes" id="UP000770785"/>
    </source>
</evidence>
<dbReference type="SMART" id="SM00845">
    <property type="entry name" value="GatB_Yqey"/>
    <property type="match status" value="1"/>
</dbReference>
<dbReference type="InterPro" id="IPR018027">
    <property type="entry name" value="Asn/Gln_amidotransferase"/>
</dbReference>
<dbReference type="EC" id="6.3.5.-" evidence="11"/>
<comment type="subunit">
    <text evidence="2 11">Heterotrimer of A, B and C subunits.</text>
</comment>
<evidence type="ECO:0000256" key="8">
    <source>
        <dbReference type="ARBA" id="ARBA00024799"/>
    </source>
</evidence>
<dbReference type="SUPFAM" id="SSF89095">
    <property type="entry name" value="GatB/YqeY motif"/>
    <property type="match status" value="1"/>
</dbReference>
<dbReference type="InterPro" id="IPR017959">
    <property type="entry name" value="Asn/Gln-tRNA_amidoTrfase_suB/E"/>
</dbReference>
<accession>A0ABX0XCF8</accession>
<evidence type="ECO:0000256" key="11">
    <source>
        <dbReference type="HAMAP-Rule" id="MF_00121"/>
    </source>
</evidence>
<evidence type="ECO:0000256" key="6">
    <source>
        <dbReference type="ARBA" id="ARBA00022840"/>
    </source>
</evidence>
<keyword evidence="15" id="KW-1185">Reference proteome</keyword>
<organism evidence="14 15">
    <name type="scientific">Neolewinella antarctica</name>
    <dbReference type="NCBI Taxonomy" id="442734"/>
    <lineage>
        <taxon>Bacteria</taxon>
        <taxon>Pseudomonadati</taxon>
        <taxon>Bacteroidota</taxon>
        <taxon>Saprospiria</taxon>
        <taxon>Saprospirales</taxon>
        <taxon>Lewinellaceae</taxon>
        <taxon>Neolewinella</taxon>
    </lineage>
</organism>
<keyword evidence="5 11" id="KW-0547">Nucleotide-binding</keyword>
<comment type="caution">
    <text evidence="14">The sequence shown here is derived from an EMBL/GenBank/DDBJ whole genome shotgun (WGS) entry which is preliminary data.</text>
</comment>
<dbReference type="InterPro" id="IPR023168">
    <property type="entry name" value="GatB_Yqey_C_2"/>
</dbReference>
<dbReference type="InterPro" id="IPR004413">
    <property type="entry name" value="GatB"/>
</dbReference>
<feature type="domain" description="Asn/Gln amidotransferase" evidence="13">
    <location>
        <begin position="342"/>
        <end position="490"/>
    </location>
</feature>
<dbReference type="NCBIfam" id="NF004014">
    <property type="entry name" value="PRK05477.1-4"/>
    <property type="match status" value="1"/>
</dbReference>
<evidence type="ECO:0000256" key="4">
    <source>
        <dbReference type="ARBA" id="ARBA00022598"/>
    </source>
</evidence>
<dbReference type="Pfam" id="PF02637">
    <property type="entry name" value="GatB_Yqey"/>
    <property type="match status" value="1"/>
</dbReference>
<gene>
    <name evidence="11" type="primary">gatB</name>
    <name evidence="14" type="ORF">GGR27_001961</name>
</gene>
<evidence type="ECO:0000256" key="2">
    <source>
        <dbReference type="ARBA" id="ARBA00011123"/>
    </source>
</evidence>
<dbReference type="GO" id="GO:0050567">
    <property type="term" value="F:glutaminyl-tRNA synthase (glutamine-hydrolyzing) activity"/>
    <property type="evidence" value="ECO:0007669"/>
    <property type="project" value="UniProtKB-EC"/>
</dbReference>
<protein>
    <recommendedName>
        <fullName evidence="3 11">Aspartyl/glutamyl-tRNA(Asn/Gln) amidotransferase subunit B</fullName>
        <shortName evidence="11">Asp/Glu-ADT subunit B</shortName>
        <ecNumber evidence="11">6.3.5.-</ecNumber>
    </recommendedName>
</protein>
<reference evidence="14 15" key="1">
    <citation type="submission" date="2020-03" db="EMBL/GenBank/DDBJ databases">
        <title>Genomic Encyclopedia of Type Strains, Phase IV (KMG-IV): sequencing the most valuable type-strain genomes for metagenomic binning, comparative biology and taxonomic classification.</title>
        <authorList>
            <person name="Goeker M."/>
        </authorList>
    </citation>
    <scope>NUCLEOTIDE SEQUENCE [LARGE SCALE GENOMIC DNA]</scope>
    <source>
        <strain evidence="14 15">DSM 105096</strain>
    </source>
</reference>
<sequence length="492" mass="54228">MSSTKYETTIGLEAHVQLATESKAFCADRNLFGQQPNRNISEVSLGYPGTLPVLNEKQIRFAVKLGMALGCKINKRSTFDRKNYFYADLPKGYQITQERNPICLGGALPLRPRHSSGTVPESDETPPPKSVRLHHIHMEEDAGKSIHATGEPFTKVDLNRAGTPLVEIVTEPDLHSATEVDAFMTGMRRLVRWLGVSDGNMQEGSLRCDVNVSVRPEGQKEFGTRCEIKNMNSMKFARGAVKYEVQRQTGLLERGEKVVQQTRQYDPGSGTTTALRNKENAHDYRYFPDPDLPPVVLDDNYLRDVRAEIGTLPWEAYTTLQNRYGLGAADANLLSEDREDYEAFLTYAESSPDVNGLAKIWINRLAPWVTEESISTGELPLSPSAIASFQELIISGKVAIAAATGKLLPSLLNAPSAALARAKELGLIQNTDTDFLAKIVAEVITENPDKVATYRKGKKGLIGFFMGEVMKRSQGSAGPKETKILLSKALNP</sequence>
<dbReference type="PANTHER" id="PTHR11659:SF4">
    <property type="entry name" value="ASPARTYL_GLUTAMYL-TRNA(GLN) AMIDOTRANSFERASE SUBUNIT B_E CATALYTIC DOMAIN-CONTAINING PROTEIN"/>
    <property type="match status" value="1"/>
</dbReference>
<keyword evidence="6 11" id="KW-0067">ATP-binding</keyword>
<dbReference type="NCBIfam" id="TIGR00133">
    <property type="entry name" value="gatB"/>
    <property type="match status" value="1"/>
</dbReference>
<evidence type="ECO:0000256" key="1">
    <source>
        <dbReference type="ARBA" id="ARBA00005306"/>
    </source>
</evidence>
<keyword evidence="7 11" id="KW-0648">Protein biosynthesis</keyword>
<evidence type="ECO:0000259" key="13">
    <source>
        <dbReference type="SMART" id="SM00845"/>
    </source>
</evidence>
<evidence type="ECO:0000256" key="5">
    <source>
        <dbReference type="ARBA" id="ARBA00022741"/>
    </source>
</evidence>
<feature type="region of interest" description="Disordered" evidence="12">
    <location>
        <begin position="111"/>
        <end position="130"/>
    </location>
</feature>
<keyword evidence="4 11" id="KW-0436">Ligase</keyword>
<dbReference type="InterPro" id="IPR003789">
    <property type="entry name" value="Asn/Gln_tRNA_amidoTrase-B-like"/>
</dbReference>
<dbReference type="InterPro" id="IPR014746">
    <property type="entry name" value="Gln_synth/guanido_kin_cat_dom"/>
</dbReference>
<dbReference type="Proteomes" id="UP000770785">
    <property type="component" value="Unassembled WGS sequence"/>
</dbReference>
<comment type="catalytic activity">
    <reaction evidence="10 11">
        <text>L-glutamyl-tRNA(Gln) + L-glutamine + ATP + H2O = L-glutaminyl-tRNA(Gln) + L-glutamate + ADP + phosphate + H(+)</text>
        <dbReference type="Rhea" id="RHEA:17521"/>
        <dbReference type="Rhea" id="RHEA-COMP:9681"/>
        <dbReference type="Rhea" id="RHEA-COMP:9684"/>
        <dbReference type="ChEBI" id="CHEBI:15377"/>
        <dbReference type="ChEBI" id="CHEBI:15378"/>
        <dbReference type="ChEBI" id="CHEBI:29985"/>
        <dbReference type="ChEBI" id="CHEBI:30616"/>
        <dbReference type="ChEBI" id="CHEBI:43474"/>
        <dbReference type="ChEBI" id="CHEBI:58359"/>
        <dbReference type="ChEBI" id="CHEBI:78520"/>
        <dbReference type="ChEBI" id="CHEBI:78521"/>
        <dbReference type="ChEBI" id="CHEBI:456216"/>
    </reaction>
</comment>
<dbReference type="Pfam" id="PF02934">
    <property type="entry name" value="GatB_N"/>
    <property type="match status" value="1"/>
</dbReference>
<evidence type="ECO:0000313" key="14">
    <source>
        <dbReference type="EMBL" id="NJC26462.1"/>
    </source>
</evidence>
<dbReference type="SUPFAM" id="SSF55931">
    <property type="entry name" value="Glutamine synthetase/guanido kinase"/>
    <property type="match status" value="1"/>
</dbReference>
<dbReference type="EMBL" id="JAATJH010000002">
    <property type="protein sequence ID" value="NJC26462.1"/>
    <property type="molecule type" value="Genomic_DNA"/>
</dbReference>
<dbReference type="PROSITE" id="PS01234">
    <property type="entry name" value="GATB"/>
    <property type="match status" value="1"/>
</dbReference>
<dbReference type="HAMAP" id="MF_00121">
    <property type="entry name" value="GatB"/>
    <property type="match status" value="1"/>
</dbReference>
<proteinExistence type="inferred from homology"/>
<evidence type="ECO:0000256" key="12">
    <source>
        <dbReference type="SAM" id="MobiDB-lite"/>
    </source>
</evidence>
<comment type="similarity">
    <text evidence="1 11">Belongs to the GatB/GatE family. GatB subfamily.</text>
</comment>
<comment type="catalytic activity">
    <reaction evidence="9 11">
        <text>L-aspartyl-tRNA(Asn) + L-glutamine + ATP + H2O = L-asparaginyl-tRNA(Asn) + L-glutamate + ADP + phosphate + 2 H(+)</text>
        <dbReference type="Rhea" id="RHEA:14513"/>
        <dbReference type="Rhea" id="RHEA-COMP:9674"/>
        <dbReference type="Rhea" id="RHEA-COMP:9677"/>
        <dbReference type="ChEBI" id="CHEBI:15377"/>
        <dbReference type="ChEBI" id="CHEBI:15378"/>
        <dbReference type="ChEBI" id="CHEBI:29985"/>
        <dbReference type="ChEBI" id="CHEBI:30616"/>
        <dbReference type="ChEBI" id="CHEBI:43474"/>
        <dbReference type="ChEBI" id="CHEBI:58359"/>
        <dbReference type="ChEBI" id="CHEBI:78515"/>
        <dbReference type="ChEBI" id="CHEBI:78516"/>
        <dbReference type="ChEBI" id="CHEBI:456216"/>
    </reaction>
</comment>
<dbReference type="GO" id="GO:0050566">
    <property type="term" value="F:asparaginyl-tRNA synthase (glutamine-hydrolyzing) activity"/>
    <property type="evidence" value="ECO:0007669"/>
    <property type="project" value="UniProtKB-EC"/>
</dbReference>
<dbReference type="NCBIfam" id="NF004012">
    <property type="entry name" value="PRK05477.1-2"/>
    <property type="match status" value="1"/>
</dbReference>
<evidence type="ECO:0000256" key="7">
    <source>
        <dbReference type="ARBA" id="ARBA00022917"/>
    </source>
</evidence>
<dbReference type="InterPro" id="IPR006075">
    <property type="entry name" value="Asn/Gln-tRNA_Trfase_suB/E_cat"/>
</dbReference>
<evidence type="ECO:0000256" key="3">
    <source>
        <dbReference type="ARBA" id="ARBA00016923"/>
    </source>
</evidence>
<dbReference type="InterPro" id="IPR017958">
    <property type="entry name" value="Gln-tRNA_amidoTrfase_suB_CS"/>
</dbReference>
<dbReference type="RefSeq" id="WP_168037201.1">
    <property type="nucleotide sequence ID" value="NZ_JAATJH010000002.1"/>
</dbReference>
<evidence type="ECO:0000256" key="9">
    <source>
        <dbReference type="ARBA" id="ARBA00047380"/>
    </source>
</evidence>
<dbReference type="Gene3D" id="1.10.10.410">
    <property type="match status" value="1"/>
</dbReference>
<comment type="function">
    <text evidence="8 11">Allows the formation of correctly charged Asn-tRNA(Asn) or Gln-tRNA(Gln) through the transamidation of misacylated Asp-tRNA(Asn) or Glu-tRNA(Gln) in organisms which lack either or both of asparaginyl-tRNA or glutaminyl-tRNA synthetases. The reaction takes place in the presence of glutamine and ATP through an activated phospho-Asp-tRNA(Asn) or phospho-Glu-tRNA(Gln).</text>
</comment>